<dbReference type="Gene3D" id="3.10.350.10">
    <property type="entry name" value="LysM domain"/>
    <property type="match status" value="1"/>
</dbReference>
<dbReference type="InterPro" id="IPR018392">
    <property type="entry name" value="LysM"/>
</dbReference>
<organism evidence="3 4">
    <name type="scientific">Sulfitobacter noctilucicola</name>
    <dbReference type="NCBI Taxonomy" id="1342301"/>
    <lineage>
        <taxon>Bacteria</taxon>
        <taxon>Pseudomonadati</taxon>
        <taxon>Pseudomonadota</taxon>
        <taxon>Alphaproteobacteria</taxon>
        <taxon>Rhodobacterales</taxon>
        <taxon>Roseobacteraceae</taxon>
        <taxon>Sulfitobacter</taxon>
    </lineage>
</organism>
<proteinExistence type="predicted"/>
<dbReference type="SMART" id="SM00257">
    <property type="entry name" value="LysM"/>
    <property type="match status" value="1"/>
</dbReference>
<keyword evidence="1" id="KW-1133">Transmembrane helix</keyword>
<feature type="transmembrane region" description="Helical" evidence="1">
    <location>
        <begin position="58"/>
        <end position="78"/>
    </location>
</feature>
<dbReference type="Proteomes" id="UP000565745">
    <property type="component" value="Unassembled WGS sequence"/>
</dbReference>
<keyword evidence="1" id="KW-0812">Transmembrane</keyword>
<sequence length="332" mass="35878">MLKDIDPVTPSVRFDNYVIPETVRQGKDQWQPTIQPNTANTQPASTGFKVSGFQVTGLMAAVSGIAFLTFVLGIMVALKFSDAGNAAVAELPADNELQEVSRTATPDLTATPVAPVPVLPAAAAPSAIDADVLKSLQPLSRERSLTEEEITQRTLEAEAIVNRNKLRMLREGVLAGVYSVKEQEEDGIRRLVLTTVNAELSRKTMANLLLEAAQRGDAQIPASLSAASGGYDMDTTLFNLIQTSLMNDATPESTQAAREMSRRAFLASSAKTEMVNGQRHYTVRRGDSLASIALNFFGMPSAYLQIFEANKNTLASPDQLQTGRQLIIPLQK</sequence>
<evidence type="ECO:0000313" key="4">
    <source>
        <dbReference type="Proteomes" id="UP000565745"/>
    </source>
</evidence>
<dbReference type="AlphaFoldDB" id="A0A7W6M517"/>
<dbReference type="RefSeq" id="WP_025055617.1">
    <property type="nucleotide sequence ID" value="NZ_JACIFU010000001.1"/>
</dbReference>
<protein>
    <submittedName>
        <fullName evidence="3">Nucleoid-associated protein YgaU</fullName>
    </submittedName>
</protein>
<evidence type="ECO:0000259" key="2">
    <source>
        <dbReference type="PROSITE" id="PS51782"/>
    </source>
</evidence>
<dbReference type="InterPro" id="IPR036779">
    <property type="entry name" value="LysM_dom_sf"/>
</dbReference>
<accession>A0A7W6M517</accession>
<keyword evidence="4" id="KW-1185">Reference proteome</keyword>
<name>A0A7W6M517_9RHOB</name>
<dbReference type="PROSITE" id="PS51782">
    <property type="entry name" value="LYSM"/>
    <property type="match status" value="1"/>
</dbReference>
<evidence type="ECO:0000256" key="1">
    <source>
        <dbReference type="SAM" id="Phobius"/>
    </source>
</evidence>
<evidence type="ECO:0000313" key="3">
    <source>
        <dbReference type="EMBL" id="MBB4172287.1"/>
    </source>
</evidence>
<dbReference type="OrthoDB" id="370541at2"/>
<dbReference type="SUPFAM" id="SSF54106">
    <property type="entry name" value="LysM domain"/>
    <property type="match status" value="1"/>
</dbReference>
<dbReference type="Pfam" id="PF01476">
    <property type="entry name" value="LysM"/>
    <property type="match status" value="1"/>
</dbReference>
<dbReference type="CDD" id="cd00118">
    <property type="entry name" value="LysM"/>
    <property type="match status" value="1"/>
</dbReference>
<comment type="caution">
    <text evidence="3">The sequence shown here is derived from an EMBL/GenBank/DDBJ whole genome shotgun (WGS) entry which is preliminary data.</text>
</comment>
<reference evidence="3 4" key="1">
    <citation type="submission" date="2020-08" db="EMBL/GenBank/DDBJ databases">
        <title>Genomic Encyclopedia of Type Strains, Phase IV (KMG-IV): sequencing the most valuable type-strain genomes for metagenomic binning, comparative biology and taxonomic classification.</title>
        <authorList>
            <person name="Goeker M."/>
        </authorList>
    </citation>
    <scope>NUCLEOTIDE SEQUENCE [LARGE SCALE GENOMIC DNA]</scope>
    <source>
        <strain evidence="3 4">DSM 101015</strain>
    </source>
</reference>
<dbReference type="EMBL" id="JACIFU010000001">
    <property type="protein sequence ID" value="MBB4172287.1"/>
    <property type="molecule type" value="Genomic_DNA"/>
</dbReference>
<gene>
    <name evidence="3" type="ORF">GGR93_000048</name>
</gene>
<feature type="domain" description="LysM" evidence="2">
    <location>
        <begin position="279"/>
        <end position="328"/>
    </location>
</feature>
<keyword evidence="1" id="KW-0472">Membrane</keyword>